<gene>
    <name evidence="1" type="ORF">KME25_28795</name>
</gene>
<dbReference type="Proteomes" id="UP000753908">
    <property type="component" value="Unassembled WGS sequence"/>
</dbReference>
<dbReference type="Gene3D" id="2.60.200.60">
    <property type="match status" value="2"/>
</dbReference>
<proteinExistence type="predicted"/>
<reference evidence="1" key="2">
    <citation type="journal article" date="2022" name="Microbiol. Resour. Announc.">
        <title>Metagenome Sequencing to Explore Phylogenomics of Terrestrial Cyanobacteria.</title>
        <authorList>
            <person name="Ward R.D."/>
            <person name="Stajich J.E."/>
            <person name="Johansen J.R."/>
            <person name="Huntemann M."/>
            <person name="Clum A."/>
            <person name="Foster B."/>
            <person name="Foster B."/>
            <person name="Roux S."/>
            <person name="Palaniappan K."/>
            <person name="Varghese N."/>
            <person name="Mukherjee S."/>
            <person name="Reddy T.B.K."/>
            <person name="Daum C."/>
            <person name="Copeland A."/>
            <person name="Chen I.A."/>
            <person name="Ivanova N.N."/>
            <person name="Kyrpides N.C."/>
            <person name="Shapiro N."/>
            <person name="Eloe-Fadrosh E.A."/>
            <person name="Pietrasiak N."/>
        </authorList>
    </citation>
    <scope>NUCLEOTIDE SEQUENCE</scope>
    <source>
        <strain evidence="1">CPER-KK1</strain>
    </source>
</reference>
<dbReference type="Pfam" id="PF05488">
    <property type="entry name" value="PAAR_motif"/>
    <property type="match status" value="1"/>
</dbReference>
<evidence type="ECO:0000313" key="2">
    <source>
        <dbReference type="Proteomes" id="UP000753908"/>
    </source>
</evidence>
<accession>A0A951PRI8</accession>
<evidence type="ECO:0000313" key="1">
    <source>
        <dbReference type="EMBL" id="MBW4548403.1"/>
    </source>
</evidence>
<name>A0A951PRI8_9CYAN</name>
<protein>
    <submittedName>
        <fullName evidence="1">PAAR domain-containing protein</fullName>
    </submittedName>
</protein>
<sequence length="136" mass="13743">MSFPAARVGDLTVTGDAILPPGVPTVLIGGLPAACVGDKVSGLVINYAPGIIATGGFTVLIGGRPAARVTSMVNGLTIGPLGVPVPVATTIVKGQPNVLIGDMGVAVPPPPEVQAQLKTMDEEVKRKEAELKKKKS</sequence>
<dbReference type="InterPro" id="IPR008727">
    <property type="entry name" value="PAAR_motif"/>
</dbReference>
<dbReference type="EMBL" id="JAHHIF010000061">
    <property type="protein sequence ID" value="MBW4548403.1"/>
    <property type="molecule type" value="Genomic_DNA"/>
</dbReference>
<organism evidence="1 2">
    <name type="scientific">Symplocastrum torsivum CPER-KK1</name>
    <dbReference type="NCBI Taxonomy" id="450513"/>
    <lineage>
        <taxon>Bacteria</taxon>
        <taxon>Bacillati</taxon>
        <taxon>Cyanobacteriota</taxon>
        <taxon>Cyanophyceae</taxon>
        <taxon>Oscillatoriophycideae</taxon>
        <taxon>Oscillatoriales</taxon>
        <taxon>Microcoleaceae</taxon>
        <taxon>Symplocastrum</taxon>
    </lineage>
</organism>
<dbReference type="AlphaFoldDB" id="A0A951PRI8"/>
<comment type="caution">
    <text evidence="1">The sequence shown here is derived from an EMBL/GenBank/DDBJ whole genome shotgun (WGS) entry which is preliminary data.</text>
</comment>
<reference evidence="1" key="1">
    <citation type="submission" date="2021-05" db="EMBL/GenBank/DDBJ databases">
        <authorList>
            <person name="Pietrasiak N."/>
            <person name="Ward R."/>
            <person name="Stajich J.E."/>
            <person name="Kurbessoian T."/>
        </authorList>
    </citation>
    <scope>NUCLEOTIDE SEQUENCE</scope>
    <source>
        <strain evidence="1">CPER-KK1</strain>
    </source>
</reference>